<dbReference type="InterPro" id="IPR007803">
    <property type="entry name" value="Asp/Arg/Pro-Hydrxlase"/>
</dbReference>
<protein>
    <recommendedName>
        <fullName evidence="4">Aspartyl/asparaginy/proline hydroxylase domain-containing protein</fullName>
    </recommendedName>
</protein>
<reference evidence="5 6" key="1">
    <citation type="submission" date="2016-02" db="EMBL/GenBank/DDBJ databases">
        <authorList>
            <person name="Wen L."/>
            <person name="He K."/>
            <person name="Yang H."/>
        </authorList>
    </citation>
    <scope>NUCLEOTIDE SEQUENCE [LARGE SCALE GENOMIC DNA]</scope>
    <source>
        <strain evidence="5 6">CD09_2</strain>
    </source>
</reference>
<gene>
    <name evidence="5" type="ORF">AX777_22075</name>
</gene>
<dbReference type="Pfam" id="PF05118">
    <property type="entry name" value="Asp_Arg_Hydrox"/>
    <property type="match status" value="1"/>
</dbReference>
<dbReference type="EMBL" id="LSTR01000044">
    <property type="protein sequence ID" value="OAH42138.1"/>
    <property type="molecule type" value="Genomic_DNA"/>
</dbReference>
<dbReference type="Gene3D" id="2.60.120.330">
    <property type="entry name" value="B-lactam Antibiotic, Isopenicillin N Synthase, Chain"/>
    <property type="match status" value="1"/>
</dbReference>
<dbReference type="InterPro" id="IPR051821">
    <property type="entry name" value="Asp/Asn_beta-hydroxylase"/>
</dbReference>
<dbReference type="AlphaFoldDB" id="A0A177JM47"/>
<evidence type="ECO:0000256" key="1">
    <source>
        <dbReference type="ARBA" id="ARBA00007730"/>
    </source>
</evidence>
<keyword evidence="2" id="KW-0223">Dioxygenase</keyword>
<evidence type="ECO:0000256" key="2">
    <source>
        <dbReference type="ARBA" id="ARBA00022964"/>
    </source>
</evidence>
<dbReference type="InterPro" id="IPR027443">
    <property type="entry name" value="IPNS-like_sf"/>
</dbReference>
<name>A0A177JM47_SPHYA</name>
<dbReference type="RefSeq" id="WP_063976741.1">
    <property type="nucleotide sequence ID" value="NZ_LSTR01000044.1"/>
</dbReference>
<dbReference type="GO" id="GO:0016020">
    <property type="term" value="C:membrane"/>
    <property type="evidence" value="ECO:0007669"/>
    <property type="project" value="TreeGrafter"/>
</dbReference>
<evidence type="ECO:0000259" key="4">
    <source>
        <dbReference type="Pfam" id="PF05118"/>
    </source>
</evidence>
<feature type="domain" description="Aspartyl/asparaginy/proline hydroxylase" evidence="4">
    <location>
        <begin position="81"/>
        <end position="228"/>
    </location>
</feature>
<organism evidence="5 6">
    <name type="scientific">Sphingobium yanoikuyae</name>
    <name type="common">Sphingomonas yanoikuyae</name>
    <dbReference type="NCBI Taxonomy" id="13690"/>
    <lineage>
        <taxon>Bacteria</taxon>
        <taxon>Pseudomonadati</taxon>
        <taxon>Pseudomonadota</taxon>
        <taxon>Alphaproteobacteria</taxon>
        <taxon>Sphingomonadales</taxon>
        <taxon>Sphingomonadaceae</taxon>
        <taxon>Sphingobium</taxon>
    </lineage>
</organism>
<proteinExistence type="inferred from homology"/>
<evidence type="ECO:0000256" key="3">
    <source>
        <dbReference type="ARBA" id="ARBA00023002"/>
    </source>
</evidence>
<dbReference type="Proteomes" id="UP000077262">
    <property type="component" value="Unassembled WGS sequence"/>
</dbReference>
<dbReference type="PANTHER" id="PTHR46332:SF5">
    <property type="entry name" value="ASPARTATE BETA-HYDROXYLASE DOMAIN CONTAINING 2"/>
    <property type="match status" value="1"/>
</dbReference>
<dbReference type="OrthoDB" id="21665at2"/>
<keyword evidence="3" id="KW-0560">Oxidoreductase</keyword>
<evidence type="ECO:0000313" key="6">
    <source>
        <dbReference type="Proteomes" id="UP000077262"/>
    </source>
</evidence>
<sequence length="280" mass="31254">MMAYSVAEEMIQTIWSSLCDRGLGHLDRVHGYLFNMLDGRATPENRPERELFRHLYVPGLKPGPYFDSDDLLQLDSAAELAAIQEEARSAFLQQALLTDHSDLVIGNAPAAQAGWNCLYFRKEFVDLDETNRLFPATSAYLRRHRLATEALYSRLAPQTSIEPHSDCANYVATVHLPLADSLASISVANEVKGYSAGKVIFFDSSFTHSVENASAYPRDILLFNVWHPQLSDDEVASLKLIRQLWGRSVAFDPDTGFSPGLLRENEANSDNVIETNAAFK</sequence>
<accession>A0A177JM47</accession>
<dbReference type="GO" id="GO:0051213">
    <property type="term" value="F:dioxygenase activity"/>
    <property type="evidence" value="ECO:0007669"/>
    <property type="project" value="UniProtKB-KW"/>
</dbReference>
<evidence type="ECO:0000313" key="5">
    <source>
        <dbReference type="EMBL" id="OAH42138.1"/>
    </source>
</evidence>
<comment type="similarity">
    <text evidence="1">Belongs to the aspartyl/asparaginyl beta-hydroxylase family.</text>
</comment>
<dbReference type="SUPFAM" id="SSF51197">
    <property type="entry name" value="Clavaminate synthase-like"/>
    <property type="match status" value="1"/>
</dbReference>
<dbReference type="PANTHER" id="PTHR46332">
    <property type="entry name" value="ASPARTATE BETA-HYDROXYLASE DOMAIN-CONTAINING PROTEIN 2"/>
    <property type="match status" value="1"/>
</dbReference>
<comment type="caution">
    <text evidence="5">The sequence shown here is derived from an EMBL/GenBank/DDBJ whole genome shotgun (WGS) entry which is preliminary data.</text>
</comment>